<feature type="compositionally biased region" description="Basic and acidic residues" evidence="1">
    <location>
        <begin position="354"/>
        <end position="376"/>
    </location>
</feature>
<dbReference type="EMBL" id="CAAE01014998">
    <property type="protein sequence ID" value="CAG08312.1"/>
    <property type="molecule type" value="Genomic_DNA"/>
</dbReference>
<dbReference type="AlphaFoldDB" id="Q4RTH0"/>
<feature type="compositionally biased region" description="Polar residues" evidence="1">
    <location>
        <begin position="207"/>
        <end position="216"/>
    </location>
</feature>
<dbReference type="OrthoDB" id="8069632at2759"/>
<feature type="region of interest" description="Disordered" evidence="1">
    <location>
        <begin position="354"/>
        <end position="399"/>
    </location>
</feature>
<protein>
    <submittedName>
        <fullName evidence="2">(spotted green pufferfish) hypothetical protein</fullName>
    </submittedName>
</protein>
<name>Q4RTH0_TETNG</name>
<feature type="region of interest" description="Disordered" evidence="1">
    <location>
        <begin position="320"/>
        <end position="341"/>
    </location>
</feature>
<organism evidence="2">
    <name type="scientific">Tetraodon nigroviridis</name>
    <name type="common">Spotted green pufferfish</name>
    <name type="synonym">Chelonodon nigroviridis</name>
    <dbReference type="NCBI Taxonomy" id="99883"/>
    <lineage>
        <taxon>Eukaryota</taxon>
        <taxon>Metazoa</taxon>
        <taxon>Chordata</taxon>
        <taxon>Craniata</taxon>
        <taxon>Vertebrata</taxon>
        <taxon>Euteleostomi</taxon>
        <taxon>Actinopterygii</taxon>
        <taxon>Neopterygii</taxon>
        <taxon>Teleostei</taxon>
        <taxon>Neoteleostei</taxon>
        <taxon>Acanthomorphata</taxon>
        <taxon>Eupercaria</taxon>
        <taxon>Tetraodontiformes</taxon>
        <taxon>Tetradontoidea</taxon>
        <taxon>Tetraodontidae</taxon>
        <taxon>Tetraodon</taxon>
    </lineage>
</organism>
<evidence type="ECO:0000256" key="1">
    <source>
        <dbReference type="SAM" id="MobiDB-lite"/>
    </source>
</evidence>
<gene>
    <name evidence="2" type="ORF">GSTENG00029258001</name>
</gene>
<reference evidence="2" key="2">
    <citation type="submission" date="2004-02" db="EMBL/GenBank/DDBJ databases">
        <authorList>
            <consortium name="Genoscope"/>
            <consortium name="Whitehead Institute Centre for Genome Research"/>
        </authorList>
    </citation>
    <scope>NUCLEOTIDE SEQUENCE</scope>
</reference>
<proteinExistence type="predicted"/>
<comment type="caution">
    <text evidence="2">The sequence shown here is derived from an EMBL/GenBank/DDBJ whole genome shotgun (WGS) entry which is preliminary data.</text>
</comment>
<accession>Q4RTH0</accession>
<dbReference type="KEGG" id="tng:GSTEN00029258G001"/>
<evidence type="ECO:0000313" key="2">
    <source>
        <dbReference type="EMBL" id="CAG08312.1"/>
    </source>
</evidence>
<reference evidence="2" key="1">
    <citation type="journal article" date="2004" name="Nature">
        <title>Genome duplication in the teleost fish Tetraodon nigroviridis reveals the early vertebrate proto-karyotype.</title>
        <authorList>
            <person name="Jaillon O."/>
            <person name="Aury J.-M."/>
            <person name="Brunet F."/>
            <person name="Petit J.-L."/>
            <person name="Stange-Thomann N."/>
            <person name="Mauceli E."/>
            <person name="Bouneau L."/>
            <person name="Fischer C."/>
            <person name="Ozouf-Costaz C."/>
            <person name="Bernot A."/>
            <person name="Nicaud S."/>
            <person name="Jaffe D."/>
            <person name="Fisher S."/>
            <person name="Lutfalla G."/>
            <person name="Dossat C."/>
            <person name="Segurens B."/>
            <person name="Dasilva C."/>
            <person name="Salanoubat M."/>
            <person name="Levy M."/>
            <person name="Boudet N."/>
            <person name="Castellano S."/>
            <person name="Anthouard V."/>
            <person name="Jubin C."/>
            <person name="Castelli V."/>
            <person name="Katinka M."/>
            <person name="Vacherie B."/>
            <person name="Biemont C."/>
            <person name="Skalli Z."/>
            <person name="Cattolico L."/>
            <person name="Poulain J."/>
            <person name="De Berardinis V."/>
            <person name="Cruaud C."/>
            <person name="Duprat S."/>
            <person name="Brottier P."/>
            <person name="Coutanceau J.-P."/>
            <person name="Gouzy J."/>
            <person name="Parra G."/>
            <person name="Lardier G."/>
            <person name="Chapple C."/>
            <person name="McKernan K.J."/>
            <person name="McEwan P."/>
            <person name="Bosak S."/>
            <person name="Kellis M."/>
            <person name="Volff J.-N."/>
            <person name="Guigo R."/>
            <person name="Zody M.C."/>
            <person name="Mesirov J."/>
            <person name="Lindblad-Toh K."/>
            <person name="Birren B."/>
            <person name="Nusbaum C."/>
            <person name="Kahn D."/>
            <person name="Robinson-Rechavi M."/>
            <person name="Laudet V."/>
            <person name="Schachter V."/>
            <person name="Quetier F."/>
            <person name="Saurin W."/>
            <person name="Scarpelli C."/>
            <person name="Wincker P."/>
            <person name="Lander E.S."/>
            <person name="Weissenbach J."/>
            <person name="Roest Crollius H."/>
        </authorList>
    </citation>
    <scope>NUCLEOTIDE SEQUENCE [LARGE SCALE GENOMIC DNA]</scope>
</reference>
<feature type="region of interest" description="Disordered" evidence="1">
    <location>
        <begin position="207"/>
        <end position="289"/>
    </location>
</feature>
<sequence>MFHAAGGHAELLSPLNGLRKQNRALTVPLPEEVSIPAGCSVELVEVKTVNGTKELKLRLISQQENKSVIKDSRTTVFQNVAPEEQLLPALNRANVLKSTSIGRSSAGRKSAETAAASVEHPGVFSAPLNQRANNKIGLKRSNPKVINLDFKTATPHKVPRILNLVREGNGGIKVMQKEMINHKVAACPPSISTTRAVNRVASTLSPQHATPCVSQRQVDERKNPTPEMSKAMPTTAGGSNSMARDVSLAVKQEPTENDGKDSLAPARVPLPAASKPPPILHGDPIPNRSFSVPKLPKESTSFKTPALVNDAGSKMSTWNKAVRSEGQAAESRAGEPENFPRDFLGLFFKSTIGRREGDHPAAGDGSARDRNGENLQRRSFFSSNDWHRAGKGQVDARKP</sequence>